<evidence type="ECO:0000256" key="3">
    <source>
        <dbReference type="ARBA" id="ARBA00022763"/>
    </source>
</evidence>
<gene>
    <name evidence="7" type="ORF">ACFMB1_01675</name>
</gene>
<dbReference type="Gene3D" id="3.40.960.10">
    <property type="entry name" value="VSR Endonuclease"/>
    <property type="match status" value="1"/>
</dbReference>
<dbReference type="Proteomes" id="UP001596116">
    <property type="component" value="Unassembled WGS sequence"/>
</dbReference>
<dbReference type="InterPro" id="IPR004603">
    <property type="entry name" value="DNA_mismatch_endonuc_vsr"/>
</dbReference>
<organism evidence="7 8">
    <name type="scientific">Hyphococcus aureus</name>
    <dbReference type="NCBI Taxonomy" id="2666033"/>
    <lineage>
        <taxon>Bacteria</taxon>
        <taxon>Pseudomonadati</taxon>
        <taxon>Pseudomonadota</taxon>
        <taxon>Alphaproteobacteria</taxon>
        <taxon>Parvularculales</taxon>
        <taxon>Parvularculaceae</taxon>
        <taxon>Hyphococcus</taxon>
    </lineage>
</organism>
<dbReference type="EMBL" id="JBHPON010000001">
    <property type="protein sequence ID" value="MFC6034231.1"/>
    <property type="molecule type" value="Genomic_DNA"/>
</dbReference>
<dbReference type="SUPFAM" id="SSF52980">
    <property type="entry name" value="Restriction endonuclease-like"/>
    <property type="match status" value="1"/>
</dbReference>
<sequence>MGTDIFSANKRSEIMRAVKGRDTTPEIALRKKLFALGLRYRLNVKDLPGKPDLVFPKHKTVVFVHGCFWHGHTCKRGNRQPKQNADYWKDKIARNMARDQKNAAELEKLGWRVITVWECEIKDLDPAKLPIKQL</sequence>
<dbReference type="GO" id="GO:0004519">
    <property type="term" value="F:endonuclease activity"/>
    <property type="evidence" value="ECO:0007669"/>
    <property type="project" value="UniProtKB-KW"/>
</dbReference>
<evidence type="ECO:0000313" key="7">
    <source>
        <dbReference type="EMBL" id="MFC6034231.1"/>
    </source>
</evidence>
<evidence type="ECO:0000256" key="1">
    <source>
        <dbReference type="ARBA" id="ARBA00022722"/>
    </source>
</evidence>
<evidence type="ECO:0000256" key="2">
    <source>
        <dbReference type="ARBA" id="ARBA00022759"/>
    </source>
</evidence>
<comment type="caution">
    <text evidence="7">The sequence shown here is derived from an EMBL/GenBank/DDBJ whole genome shotgun (WGS) entry which is preliminary data.</text>
</comment>
<dbReference type="PIRSF" id="PIRSF018267">
    <property type="entry name" value="VSR_endonuc"/>
    <property type="match status" value="1"/>
</dbReference>
<protein>
    <recommendedName>
        <fullName evidence="6">Very short patch repair endonuclease</fullName>
        <ecNumber evidence="6">3.1.-.-</ecNumber>
    </recommendedName>
</protein>
<proteinExistence type="inferred from homology"/>
<keyword evidence="4 6" id="KW-0378">Hydrolase</keyword>
<evidence type="ECO:0000256" key="5">
    <source>
        <dbReference type="ARBA" id="ARBA00023204"/>
    </source>
</evidence>
<name>A0ABW1KQS5_9PROT</name>
<accession>A0ABW1KQS5</accession>
<dbReference type="RefSeq" id="WP_379880455.1">
    <property type="nucleotide sequence ID" value="NZ_JBHPON010000001.1"/>
</dbReference>
<dbReference type="CDD" id="cd00221">
    <property type="entry name" value="Vsr"/>
    <property type="match status" value="1"/>
</dbReference>
<dbReference type="EC" id="3.1.-.-" evidence="6"/>
<keyword evidence="5 6" id="KW-0234">DNA repair</keyword>
<keyword evidence="1 6" id="KW-0540">Nuclease</keyword>
<evidence type="ECO:0000256" key="4">
    <source>
        <dbReference type="ARBA" id="ARBA00022801"/>
    </source>
</evidence>
<keyword evidence="8" id="KW-1185">Reference proteome</keyword>
<evidence type="ECO:0000256" key="6">
    <source>
        <dbReference type="PIRNR" id="PIRNR018267"/>
    </source>
</evidence>
<comment type="function">
    <text evidence="6">May nick specific sequences that contain T:G mispairs resulting from m5C-deamination.</text>
</comment>
<evidence type="ECO:0000313" key="8">
    <source>
        <dbReference type="Proteomes" id="UP001596116"/>
    </source>
</evidence>
<reference evidence="7 8" key="1">
    <citation type="submission" date="2024-09" db="EMBL/GenBank/DDBJ databases">
        <authorList>
            <person name="Zhang Z.-H."/>
        </authorList>
    </citation>
    <scope>NUCLEOTIDE SEQUENCE [LARGE SCALE GENOMIC DNA]</scope>
    <source>
        <strain evidence="7 8">HHTR114</strain>
    </source>
</reference>
<comment type="similarity">
    <text evidence="6">Belongs to the vsr family.</text>
</comment>
<dbReference type="InterPro" id="IPR011335">
    <property type="entry name" value="Restrct_endonuc-II-like"/>
</dbReference>
<dbReference type="NCBIfam" id="TIGR00632">
    <property type="entry name" value="vsr"/>
    <property type="match status" value="1"/>
</dbReference>
<keyword evidence="3 6" id="KW-0227">DNA damage</keyword>
<dbReference type="Pfam" id="PF03852">
    <property type="entry name" value="Vsr"/>
    <property type="match status" value="1"/>
</dbReference>
<keyword evidence="2 6" id="KW-0255">Endonuclease</keyword>